<evidence type="ECO:0000313" key="3">
    <source>
        <dbReference type="Proteomes" id="UP001148838"/>
    </source>
</evidence>
<comment type="caution">
    <text evidence="2">The sequence shown here is derived from an EMBL/GenBank/DDBJ whole genome shotgun (WGS) entry which is preliminary data.</text>
</comment>
<keyword evidence="1" id="KW-0812">Transmembrane</keyword>
<sequence length="233" mass="27110">MSCPSQTSGFYGPNYVRGKANTLEELRQRITNAAALVTPQMPQNNWREVEYRRLYVCRSTGLIILDPDDGRRARAQELRQGITNAAVLVTPQMPQNNWRKVEYRRLDVCRATQGAHIELHSAFCETRRVFTLSYVKSILADRLQKVINEPDYIHYFVVALIVVLFRTFQVYRQKRFTVNMRPGIFGVRLLRPVTLPSHLNGATYLQILRNTLPKLMEDVCHMWFQYDGPTPHI</sequence>
<evidence type="ECO:0000256" key="1">
    <source>
        <dbReference type="SAM" id="Phobius"/>
    </source>
</evidence>
<proteinExistence type="predicted"/>
<protein>
    <submittedName>
        <fullName evidence="2">Uncharacterized protein</fullName>
    </submittedName>
</protein>
<accession>A0ABQ8SN09</accession>
<evidence type="ECO:0000313" key="2">
    <source>
        <dbReference type="EMBL" id="KAJ4435037.1"/>
    </source>
</evidence>
<name>A0ABQ8SN09_PERAM</name>
<organism evidence="2 3">
    <name type="scientific">Periplaneta americana</name>
    <name type="common">American cockroach</name>
    <name type="synonym">Blatta americana</name>
    <dbReference type="NCBI Taxonomy" id="6978"/>
    <lineage>
        <taxon>Eukaryota</taxon>
        <taxon>Metazoa</taxon>
        <taxon>Ecdysozoa</taxon>
        <taxon>Arthropoda</taxon>
        <taxon>Hexapoda</taxon>
        <taxon>Insecta</taxon>
        <taxon>Pterygota</taxon>
        <taxon>Neoptera</taxon>
        <taxon>Polyneoptera</taxon>
        <taxon>Dictyoptera</taxon>
        <taxon>Blattodea</taxon>
        <taxon>Blattoidea</taxon>
        <taxon>Blattidae</taxon>
        <taxon>Blattinae</taxon>
        <taxon>Periplaneta</taxon>
    </lineage>
</organism>
<gene>
    <name evidence="2" type="ORF">ANN_23610</name>
</gene>
<dbReference type="EMBL" id="JAJSOF020000025">
    <property type="protein sequence ID" value="KAJ4435037.1"/>
    <property type="molecule type" value="Genomic_DNA"/>
</dbReference>
<feature type="transmembrane region" description="Helical" evidence="1">
    <location>
        <begin position="152"/>
        <end position="171"/>
    </location>
</feature>
<keyword evidence="1" id="KW-0472">Membrane</keyword>
<keyword evidence="1" id="KW-1133">Transmembrane helix</keyword>
<reference evidence="2 3" key="1">
    <citation type="journal article" date="2022" name="Allergy">
        <title>Genome assembly and annotation of Periplaneta americana reveal a comprehensive cockroach allergen profile.</title>
        <authorList>
            <person name="Wang L."/>
            <person name="Xiong Q."/>
            <person name="Saelim N."/>
            <person name="Wang L."/>
            <person name="Nong W."/>
            <person name="Wan A.T."/>
            <person name="Shi M."/>
            <person name="Liu X."/>
            <person name="Cao Q."/>
            <person name="Hui J.H.L."/>
            <person name="Sookrung N."/>
            <person name="Leung T.F."/>
            <person name="Tungtrongchitr A."/>
            <person name="Tsui S.K.W."/>
        </authorList>
    </citation>
    <scope>NUCLEOTIDE SEQUENCE [LARGE SCALE GENOMIC DNA]</scope>
    <source>
        <strain evidence="2">PWHHKU_190912</strain>
    </source>
</reference>
<dbReference type="PANTHER" id="PTHR47326:SF1">
    <property type="entry name" value="HTH PSQ-TYPE DOMAIN-CONTAINING PROTEIN"/>
    <property type="match status" value="1"/>
</dbReference>
<keyword evidence="3" id="KW-1185">Reference proteome</keyword>
<dbReference type="Proteomes" id="UP001148838">
    <property type="component" value="Unassembled WGS sequence"/>
</dbReference>
<dbReference type="PANTHER" id="PTHR47326">
    <property type="entry name" value="TRANSPOSABLE ELEMENT TC3 TRANSPOSASE-LIKE PROTEIN"/>
    <property type="match status" value="1"/>
</dbReference>